<dbReference type="EMBL" id="BIMX01000012">
    <property type="protein sequence ID" value="GCE99649.1"/>
    <property type="molecule type" value="Genomic_DNA"/>
</dbReference>
<organism evidence="3 4">
    <name type="scientific">Zygosaccharomyces mellis</name>
    <dbReference type="NCBI Taxonomy" id="42258"/>
    <lineage>
        <taxon>Eukaryota</taxon>
        <taxon>Fungi</taxon>
        <taxon>Dikarya</taxon>
        <taxon>Ascomycota</taxon>
        <taxon>Saccharomycotina</taxon>
        <taxon>Saccharomycetes</taxon>
        <taxon>Saccharomycetales</taxon>
        <taxon>Saccharomycetaceae</taxon>
        <taxon>Zygosaccharomyces</taxon>
    </lineage>
</organism>
<dbReference type="InterPro" id="IPR016163">
    <property type="entry name" value="Ald_DH_C"/>
</dbReference>
<dbReference type="InterPro" id="IPR016162">
    <property type="entry name" value="Ald_DH_N"/>
</dbReference>
<dbReference type="GO" id="GO:0005737">
    <property type="term" value="C:cytoplasm"/>
    <property type="evidence" value="ECO:0007669"/>
    <property type="project" value="TreeGrafter"/>
</dbReference>
<comment type="caution">
    <text evidence="3">The sequence shown here is derived from an EMBL/GenBank/DDBJ whole genome shotgun (WGS) entry which is preliminary data.</text>
</comment>
<dbReference type="AlphaFoldDB" id="A0A4C2EA26"/>
<accession>A0A4C2EA26</accession>
<dbReference type="InterPro" id="IPR016161">
    <property type="entry name" value="Ald_DH/histidinol_DH"/>
</dbReference>
<keyword evidence="4" id="KW-1185">Reference proteome</keyword>
<gene>
    <name evidence="3" type="primary">UGA2</name>
    <name evidence="3" type="ORF">ZYGM_000659</name>
</gene>
<dbReference type="GO" id="GO:0004777">
    <property type="term" value="F:succinate-semialdehyde dehydrogenase (NAD+) activity"/>
    <property type="evidence" value="ECO:0007669"/>
    <property type="project" value="TreeGrafter"/>
</dbReference>
<dbReference type="Proteomes" id="UP000301737">
    <property type="component" value="Unassembled WGS sequence"/>
</dbReference>
<name>A0A4C2EA26_9SACH</name>
<protein>
    <submittedName>
        <fullName evidence="3">Succinate semialdehyde dehydrogenase NADP+ linked</fullName>
    </submittedName>
</protein>
<dbReference type="InterPro" id="IPR015590">
    <property type="entry name" value="Aldehyde_DH_dom"/>
</dbReference>
<dbReference type="PANTHER" id="PTHR43353">
    <property type="entry name" value="SUCCINATE-SEMIALDEHYDE DEHYDROGENASE, MITOCHONDRIAL"/>
    <property type="match status" value="1"/>
</dbReference>
<proteinExistence type="predicted"/>
<sequence length="283" mass="30445">MVTRKAAAALAASCTVAIKPDGQTPLSAFALEADFPKGVFNTVLADKNTAQVGLILCESPKIKKVSFARSTGVALKFRGTAQICIFANKIYVQKSVVGKFSELIAAKVSRFVLGHGLHNNTTHGCMISGKAIKKVEEHKKDAFEKGAKVVLKGGLVEKLSPHFYSLAIVSHVPQSARVSKEETFGPLCPIFTFKITEEVVKYADGTDCGLASHFFSKDIDTIYTVSEALETSMFSCDIGLFTDYAVPFGGIKESGFCREGSLYGLDDYTVVKLVTIGGLPNRI</sequence>
<keyword evidence="1" id="KW-0560">Oxidoreductase</keyword>
<evidence type="ECO:0000256" key="1">
    <source>
        <dbReference type="ARBA" id="ARBA00023002"/>
    </source>
</evidence>
<feature type="domain" description="Aldehyde dehydrogenase" evidence="2">
    <location>
        <begin position="76"/>
        <end position="274"/>
    </location>
</feature>
<dbReference type="InterPro" id="IPR050740">
    <property type="entry name" value="Aldehyde_DH_Superfamily"/>
</dbReference>
<feature type="domain" description="Aldehyde dehydrogenase" evidence="2">
    <location>
        <begin position="1"/>
        <end position="74"/>
    </location>
</feature>
<dbReference type="SUPFAM" id="SSF53720">
    <property type="entry name" value="ALDH-like"/>
    <property type="match status" value="1"/>
</dbReference>
<dbReference type="Gene3D" id="3.40.605.10">
    <property type="entry name" value="Aldehyde Dehydrogenase, Chain A, domain 1"/>
    <property type="match status" value="2"/>
</dbReference>
<evidence type="ECO:0000313" key="4">
    <source>
        <dbReference type="Proteomes" id="UP000301737"/>
    </source>
</evidence>
<reference evidence="3 4" key="1">
    <citation type="submission" date="2019-01" db="EMBL/GenBank/DDBJ databases">
        <title>Draft Genome Sequencing of Zygosaccharomyces mellis Ca-7.</title>
        <authorList>
            <person name="Shiwa Y."/>
            <person name="Kanesaki Y."/>
            <person name="Ishige T."/>
            <person name="Mura K."/>
            <person name="Hori T."/>
            <person name="Tamura T."/>
        </authorList>
    </citation>
    <scope>NUCLEOTIDE SEQUENCE [LARGE SCALE GENOMIC DNA]</scope>
    <source>
        <strain evidence="3 4">Ca-7</strain>
    </source>
</reference>
<dbReference type="GO" id="GO:0009450">
    <property type="term" value="P:gamma-aminobutyric acid catabolic process"/>
    <property type="evidence" value="ECO:0007669"/>
    <property type="project" value="TreeGrafter"/>
</dbReference>
<dbReference type="Pfam" id="PF00171">
    <property type="entry name" value="Aldedh"/>
    <property type="match status" value="2"/>
</dbReference>
<evidence type="ECO:0000259" key="2">
    <source>
        <dbReference type="Pfam" id="PF00171"/>
    </source>
</evidence>
<evidence type="ECO:0000313" key="3">
    <source>
        <dbReference type="EMBL" id="GCE99649.1"/>
    </source>
</evidence>
<dbReference type="Gene3D" id="3.40.309.10">
    <property type="entry name" value="Aldehyde Dehydrogenase, Chain A, domain 2"/>
    <property type="match status" value="1"/>
</dbReference>
<dbReference type="OrthoDB" id="310895at2759"/>
<dbReference type="PANTHER" id="PTHR43353:SF5">
    <property type="entry name" value="SUCCINATE-SEMIALDEHYDE DEHYDROGENASE, MITOCHONDRIAL"/>
    <property type="match status" value="1"/>
</dbReference>